<dbReference type="Proteomes" id="UP000800035">
    <property type="component" value="Unassembled WGS sequence"/>
</dbReference>
<protein>
    <submittedName>
        <fullName evidence="2">Uncharacterized protein</fullName>
    </submittedName>
</protein>
<feature type="region of interest" description="Disordered" evidence="1">
    <location>
        <begin position="1"/>
        <end position="44"/>
    </location>
</feature>
<proteinExistence type="predicted"/>
<dbReference type="EMBL" id="ML977009">
    <property type="protein sequence ID" value="KAF1952648.1"/>
    <property type="molecule type" value="Genomic_DNA"/>
</dbReference>
<organism evidence="2 3">
    <name type="scientific">Byssothecium circinans</name>
    <dbReference type="NCBI Taxonomy" id="147558"/>
    <lineage>
        <taxon>Eukaryota</taxon>
        <taxon>Fungi</taxon>
        <taxon>Dikarya</taxon>
        <taxon>Ascomycota</taxon>
        <taxon>Pezizomycotina</taxon>
        <taxon>Dothideomycetes</taxon>
        <taxon>Pleosporomycetidae</taxon>
        <taxon>Pleosporales</taxon>
        <taxon>Massarineae</taxon>
        <taxon>Massarinaceae</taxon>
        <taxon>Byssothecium</taxon>
    </lineage>
</organism>
<feature type="compositionally biased region" description="Gly residues" evidence="1">
    <location>
        <begin position="106"/>
        <end position="124"/>
    </location>
</feature>
<evidence type="ECO:0000256" key="1">
    <source>
        <dbReference type="SAM" id="MobiDB-lite"/>
    </source>
</evidence>
<name>A0A6A5TJV1_9PLEO</name>
<dbReference type="AlphaFoldDB" id="A0A6A5TJV1"/>
<sequence length="149" mass="15112">MSVDKAPTSSTSNTSSSPPKKPIPSTTSTPVPTSTPSTTPPTAALPSTLLTFLALYLTTLFSLDTWSAALASPYRAPSSHATIHSRPANPPPPRDSYQGRMHGRGNHGPGSGTRGNAGSGGRGVGRLPQATDSRAPLRMGGSAACGACM</sequence>
<evidence type="ECO:0000313" key="2">
    <source>
        <dbReference type="EMBL" id="KAF1952648.1"/>
    </source>
</evidence>
<accession>A0A6A5TJV1</accession>
<reference evidence="2" key="1">
    <citation type="journal article" date="2020" name="Stud. Mycol.">
        <title>101 Dothideomycetes genomes: a test case for predicting lifestyles and emergence of pathogens.</title>
        <authorList>
            <person name="Haridas S."/>
            <person name="Albert R."/>
            <person name="Binder M."/>
            <person name="Bloem J."/>
            <person name="Labutti K."/>
            <person name="Salamov A."/>
            <person name="Andreopoulos B."/>
            <person name="Baker S."/>
            <person name="Barry K."/>
            <person name="Bills G."/>
            <person name="Bluhm B."/>
            <person name="Cannon C."/>
            <person name="Castanera R."/>
            <person name="Culley D."/>
            <person name="Daum C."/>
            <person name="Ezra D."/>
            <person name="Gonzalez J."/>
            <person name="Henrissat B."/>
            <person name="Kuo A."/>
            <person name="Liang C."/>
            <person name="Lipzen A."/>
            <person name="Lutzoni F."/>
            <person name="Magnuson J."/>
            <person name="Mondo S."/>
            <person name="Nolan M."/>
            <person name="Ohm R."/>
            <person name="Pangilinan J."/>
            <person name="Park H.-J."/>
            <person name="Ramirez L."/>
            <person name="Alfaro M."/>
            <person name="Sun H."/>
            <person name="Tritt A."/>
            <person name="Yoshinaga Y."/>
            <person name="Zwiers L.-H."/>
            <person name="Turgeon B."/>
            <person name="Goodwin S."/>
            <person name="Spatafora J."/>
            <person name="Crous P."/>
            <person name="Grigoriev I."/>
        </authorList>
    </citation>
    <scope>NUCLEOTIDE SEQUENCE</scope>
    <source>
        <strain evidence="2">CBS 675.92</strain>
    </source>
</reference>
<feature type="non-terminal residue" evidence="2">
    <location>
        <position position="149"/>
    </location>
</feature>
<evidence type="ECO:0000313" key="3">
    <source>
        <dbReference type="Proteomes" id="UP000800035"/>
    </source>
</evidence>
<gene>
    <name evidence="2" type="ORF">CC80DRAFT_495167</name>
</gene>
<keyword evidence="3" id="KW-1185">Reference proteome</keyword>
<feature type="region of interest" description="Disordered" evidence="1">
    <location>
        <begin position="73"/>
        <end position="149"/>
    </location>
</feature>
<dbReference type="OrthoDB" id="2121326at2759"/>